<gene>
    <name evidence="1" type="ORF">QM524_04300</name>
</gene>
<dbReference type="SUPFAM" id="SSF50242">
    <property type="entry name" value="TIMP-like"/>
    <property type="match status" value="1"/>
</dbReference>
<accession>A0ABT6Y4C7</accession>
<dbReference type="RefSeq" id="WP_283343643.1">
    <property type="nucleotide sequence ID" value="NZ_JASHIF010000003.1"/>
</dbReference>
<keyword evidence="2" id="KW-1185">Reference proteome</keyword>
<evidence type="ECO:0000313" key="1">
    <source>
        <dbReference type="EMBL" id="MDI9858422.1"/>
    </source>
</evidence>
<dbReference type="InterPro" id="IPR008993">
    <property type="entry name" value="TIMP-like_OB-fold"/>
</dbReference>
<sequence>MKKFYCLVFVCYFSSLFENKACECPPPVMDAKEAFPQYKYVFEAVCESSNGDYPWNYTLNILRWYKGRSWKLRLNSEADGCGKIPKIGKRWLVFANNLEDRSLINMCSPSIGYLDDMPAPFLPTTTIRDRVFYAKKHFCRNIFLYNKMRADLERLSLKTLMQNTKR</sequence>
<name>A0ABT6Y4C7_9BACT</name>
<evidence type="ECO:0000313" key="2">
    <source>
        <dbReference type="Proteomes" id="UP001236507"/>
    </source>
</evidence>
<organism evidence="1 2">
    <name type="scientific">Flectobacillus roseus</name>
    <dbReference type="NCBI Taxonomy" id="502259"/>
    <lineage>
        <taxon>Bacteria</taxon>
        <taxon>Pseudomonadati</taxon>
        <taxon>Bacteroidota</taxon>
        <taxon>Cytophagia</taxon>
        <taxon>Cytophagales</taxon>
        <taxon>Flectobacillaceae</taxon>
        <taxon>Flectobacillus</taxon>
    </lineage>
</organism>
<protein>
    <submittedName>
        <fullName evidence="1">Uncharacterized protein</fullName>
    </submittedName>
</protein>
<comment type="caution">
    <text evidence="1">The sequence shown here is derived from an EMBL/GenBank/DDBJ whole genome shotgun (WGS) entry which is preliminary data.</text>
</comment>
<dbReference type="Proteomes" id="UP001236507">
    <property type="component" value="Unassembled WGS sequence"/>
</dbReference>
<dbReference type="EMBL" id="JASHIF010000003">
    <property type="protein sequence ID" value="MDI9858422.1"/>
    <property type="molecule type" value="Genomic_DNA"/>
</dbReference>
<reference evidence="1 2" key="1">
    <citation type="submission" date="2023-05" db="EMBL/GenBank/DDBJ databases">
        <title>Novel species of genus Flectobacillus isolated from stream in China.</title>
        <authorList>
            <person name="Lu H."/>
        </authorList>
    </citation>
    <scope>NUCLEOTIDE SEQUENCE [LARGE SCALE GENOMIC DNA]</scope>
    <source>
        <strain evidence="1 2">KCTC 42575</strain>
    </source>
</reference>
<proteinExistence type="predicted"/>